<proteinExistence type="predicted"/>
<evidence type="ECO:0000313" key="2">
    <source>
        <dbReference type="Proteomes" id="UP000199045"/>
    </source>
</evidence>
<organism evidence="1 2">
    <name type="scientific">Chitinophaga filiformis</name>
    <name type="common">Myxococcus filiformis</name>
    <name type="synonym">Flexibacter filiformis</name>
    <dbReference type="NCBI Taxonomy" id="104663"/>
    <lineage>
        <taxon>Bacteria</taxon>
        <taxon>Pseudomonadati</taxon>
        <taxon>Bacteroidota</taxon>
        <taxon>Chitinophagia</taxon>
        <taxon>Chitinophagales</taxon>
        <taxon>Chitinophagaceae</taxon>
        <taxon>Chitinophaga</taxon>
    </lineage>
</organism>
<sequence length="141" mass="16321">MIQKFHFQNGTTAFFTNRFTEDGEPILKYNGRRYALQEHPTEEEGFIKVGGQMFWADGSYDLIEGREVKLYWRNVNDHEISAAAAKLVLTDYPDTPLLSFGSYNSILFTQDSESFKVVIPNSSKEFRGTLDEVRLFIENNY</sequence>
<gene>
    <name evidence="1" type="ORF">SAMN04488121_102387</name>
</gene>
<protein>
    <submittedName>
        <fullName evidence="1">Uncharacterized protein</fullName>
    </submittedName>
</protein>
<name>A0A1G7MDQ1_CHIFI</name>
<dbReference type="AlphaFoldDB" id="A0A1G7MDQ1"/>
<dbReference type="EMBL" id="FNBN01000002">
    <property type="protein sequence ID" value="SDF59937.1"/>
    <property type="molecule type" value="Genomic_DNA"/>
</dbReference>
<evidence type="ECO:0000313" key="1">
    <source>
        <dbReference type="EMBL" id="SDF59937.1"/>
    </source>
</evidence>
<accession>A0A1G7MDQ1</accession>
<reference evidence="1 2" key="1">
    <citation type="submission" date="2016-10" db="EMBL/GenBank/DDBJ databases">
        <authorList>
            <person name="de Groot N.N."/>
        </authorList>
    </citation>
    <scope>NUCLEOTIDE SEQUENCE [LARGE SCALE GENOMIC DNA]</scope>
    <source>
        <strain evidence="1 2">DSM 527</strain>
    </source>
</reference>
<dbReference type="RefSeq" id="WP_089830701.1">
    <property type="nucleotide sequence ID" value="NZ_FNBN01000002.1"/>
</dbReference>
<dbReference type="OrthoDB" id="9878176at2"/>
<dbReference type="Proteomes" id="UP000199045">
    <property type="component" value="Unassembled WGS sequence"/>
</dbReference>
<dbReference type="STRING" id="104663.SAMN04488121_102387"/>